<keyword evidence="1" id="KW-0472">Membrane</keyword>
<feature type="transmembrane region" description="Helical" evidence="1">
    <location>
        <begin position="298"/>
        <end position="320"/>
    </location>
</feature>
<dbReference type="HOGENOM" id="CLU_051987_0_2_9"/>
<feature type="domain" description="WxL Interacting Protein peptidoglycan binding" evidence="3">
    <location>
        <begin position="29"/>
        <end position="147"/>
    </location>
</feature>
<dbReference type="STRING" id="386043.lwe0790"/>
<dbReference type="Pfam" id="PF06030">
    <property type="entry name" value="WxLIP_PGBD"/>
    <property type="match status" value="1"/>
</dbReference>
<accession>A0AGS6</accession>
<feature type="chain" id="PRO_5002622322" evidence="2">
    <location>
        <begin position="24"/>
        <end position="325"/>
    </location>
</feature>
<dbReference type="Proteomes" id="UP000000779">
    <property type="component" value="Chromosome"/>
</dbReference>
<dbReference type="OrthoDB" id="2367549at2"/>
<dbReference type="KEGG" id="lwe:lwe0790"/>
<feature type="signal peptide" evidence="2">
    <location>
        <begin position="1"/>
        <end position="23"/>
    </location>
</feature>
<dbReference type="InterPro" id="IPR010317">
    <property type="entry name" value="WxLIP_PGBD"/>
</dbReference>
<keyword evidence="2" id="KW-0732">Signal</keyword>
<keyword evidence="1" id="KW-1133">Transmembrane helix</keyword>
<evidence type="ECO:0000259" key="4">
    <source>
        <dbReference type="Pfam" id="PF11797"/>
    </source>
</evidence>
<dbReference type="Pfam" id="PF11797">
    <property type="entry name" value="WxLIP_HBD"/>
    <property type="match status" value="1"/>
</dbReference>
<feature type="domain" description="WxL Interacting Protein host binding" evidence="4">
    <location>
        <begin position="153"/>
        <end position="287"/>
    </location>
</feature>
<dbReference type="RefSeq" id="WP_011701627.1">
    <property type="nucleotide sequence ID" value="NC_008555.1"/>
</dbReference>
<dbReference type="InterPro" id="IPR021759">
    <property type="entry name" value="WxLIP_HBD"/>
</dbReference>
<dbReference type="AlphaFoldDB" id="A0AGS6"/>
<evidence type="ECO:0000259" key="3">
    <source>
        <dbReference type="Pfam" id="PF06030"/>
    </source>
</evidence>
<gene>
    <name evidence="5" type="ordered locus">lwe0790</name>
</gene>
<protein>
    <submittedName>
        <fullName evidence="5">Uncharacterized protein</fullName>
    </submittedName>
</protein>
<evidence type="ECO:0000256" key="1">
    <source>
        <dbReference type="SAM" id="Phobius"/>
    </source>
</evidence>
<sequence>MKKIVITLVLLLMSLMIDVSAFAETTSGYSVSPIFSEHQTTGIENFFDIRWTPLATENFSLRVTNNTDTEQVYDIQINKARTNKNGIIDYSDVTPEDHATLYKLTEMVQLPNEVTVAPNSSQEVAGTLVFPEKDFNGILMAGIHVSEKKEENNQSSVSNTVAYNIPFVVRGNIDERPAPSLELSELNVNKFSSDTYSVDVTLDNVGVNLLKEVQFTAEIRDEKGQLITTQKSKLDITPETSFIYPIKLTSDLKEGNYSMSLYVQHNDENKWNFTKKFELSSEEAKEIRGTTKKKATDWLKYVIISVIVTFIVSSCGYISFKRKNR</sequence>
<dbReference type="GeneID" id="61188680"/>
<dbReference type="EMBL" id="AM263198">
    <property type="protein sequence ID" value="CAK20208.1"/>
    <property type="molecule type" value="Genomic_DNA"/>
</dbReference>
<evidence type="ECO:0000313" key="6">
    <source>
        <dbReference type="Proteomes" id="UP000000779"/>
    </source>
</evidence>
<dbReference type="eggNOG" id="COG4072">
    <property type="taxonomic scope" value="Bacteria"/>
</dbReference>
<name>A0AGS6_LISW6</name>
<reference evidence="5 6" key="1">
    <citation type="journal article" date="2006" name="J. Bacteriol.">
        <title>Whole-genome sequence of Listeria welshimeri reveals common steps in genome reduction with Listeria innocua as compared to Listeria monocytogenes.</title>
        <authorList>
            <person name="Hain T."/>
            <person name="Steinweg C."/>
            <person name="Kuenne C.T."/>
            <person name="Billion A."/>
            <person name="Ghai R."/>
            <person name="Chatterjee S.S."/>
            <person name="Domann E."/>
            <person name="Kaerst U."/>
            <person name="Goesmann A."/>
            <person name="Bekel T."/>
            <person name="Bartels D."/>
            <person name="Kaiser O."/>
            <person name="Meyer F."/>
            <person name="Puehler A."/>
            <person name="Weisshaar B."/>
            <person name="Wehland J."/>
            <person name="Liang C."/>
            <person name="Dandekar T."/>
            <person name="Lampidis R."/>
            <person name="Kreft J."/>
            <person name="Goebel W."/>
            <person name="Chakraborty T."/>
        </authorList>
    </citation>
    <scope>NUCLEOTIDE SEQUENCE [LARGE SCALE GENOMIC DNA]</scope>
    <source>
        <strain evidence="6">ATCC 35897 / DSM 20650 / CIP 8149 / NCTC 11857 / SLCC 5334 / V8</strain>
    </source>
</reference>
<organism evidence="5 6">
    <name type="scientific">Listeria welshimeri serovar 6b (strain ATCC 35897 / DSM 20650 / CCUG 15529 / CIP 8149 / NCTC 11857 / SLCC 5334 / V8)</name>
    <dbReference type="NCBI Taxonomy" id="386043"/>
    <lineage>
        <taxon>Bacteria</taxon>
        <taxon>Bacillati</taxon>
        <taxon>Bacillota</taxon>
        <taxon>Bacilli</taxon>
        <taxon>Bacillales</taxon>
        <taxon>Listeriaceae</taxon>
        <taxon>Listeria</taxon>
    </lineage>
</organism>
<evidence type="ECO:0000313" key="5">
    <source>
        <dbReference type="EMBL" id="CAK20208.1"/>
    </source>
</evidence>
<evidence type="ECO:0000256" key="2">
    <source>
        <dbReference type="SAM" id="SignalP"/>
    </source>
</evidence>
<proteinExistence type="predicted"/>
<keyword evidence="1" id="KW-0812">Transmembrane</keyword>